<name>A0ABQ6F8L7_9RHOO</name>
<dbReference type="Proteomes" id="UP001157167">
    <property type="component" value="Unassembled WGS sequence"/>
</dbReference>
<keyword evidence="8" id="KW-1185">Reference proteome</keyword>
<evidence type="ECO:0000256" key="5">
    <source>
        <dbReference type="SAM" id="SignalP"/>
    </source>
</evidence>
<feature type="chain" id="PRO_5047519447" description="Cytochrome c domain-containing protein" evidence="5">
    <location>
        <begin position="27"/>
        <end position="116"/>
    </location>
</feature>
<proteinExistence type="predicted"/>
<feature type="signal peptide" evidence="5">
    <location>
        <begin position="1"/>
        <end position="26"/>
    </location>
</feature>
<accession>A0ABQ6F8L7</accession>
<dbReference type="PROSITE" id="PS51007">
    <property type="entry name" value="CYTC"/>
    <property type="match status" value="1"/>
</dbReference>
<dbReference type="InterPro" id="IPR036909">
    <property type="entry name" value="Cyt_c-like_dom_sf"/>
</dbReference>
<evidence type="ECO:0000256" key="1">
    <source>
        <dbReference type="ARBA" id="ARBA00022617"/>
    </source>
</evidence>
<sequence length="116" mass="12581">MKFRTFAASLSGLCAAGLFLSADALAFDADAAQALAKKEGCTKCHAVDKKKEAKSLTEISKSLKGKSDAEAKLLHHLTSAEMVKFEDGKEEEHKVLKTKDKAEIKNLTDWILSLGK</sequence>
<gene>
    <name evidence="7" type="ORF">GCM10007933_06320</name>
</gene>
<dbReference type="RefSeq" id="WP_284186648.1">
    <property type="nucleotide sequence ID" value="NZ_BSPX01000005.1"/>
</dbReference>
<organism evidence="7 8">
    <name type="scientific">Zoogloea oryzae</name>
    <dbReference type="NCBI Taxonomy" id="310767"/>
    <lineage>
        <taxon>Bacteria</taxon>
        <taxon>Pseudomonadati</taxon>
        <taxon>Pseudomonadota</taxon>
        <taxon>Betaproteobacteria</taxon>
        <taxon>Rhodocyclales</taxon>
        <taxon>Zoogloeaceae</taxon>
        <taxon>Zoogloea</taxon>
    </lineage>
</organism>
<protein>
    <recommendedName>
        <fullName evidence="6">Cytochrome c domain-containing protein</fullName>
    </recommendedName>
</protein>
<reference evidence="8" key="1">
    <citation type="journal article" date="2019" name="Int. J. Syst. Evol. Microbiol.">
        <title>The Global Catalogue of Microorganisms (GCM) 10K type strain sequencing project: providing services to taxonomists for standard genome sequencing and annotation.</title>
        <authorList>
            <consortium name="The Broad Institute Genomics Platform"/>
            <consortium name="The Broad Institute Genome Sequencing Center for Infectious Disease"/>
            <person name="Wu L."/>
            <person name="Ma J."/>
        </authorList>
    </citation>
    <scope>NUCLEOTIDE SEQUENCE [LARGE SCALE GENOMIC DNA]</scope>
    <source>
        <strain evidence="8">NBRC 102407</strain>
    </source>
</reference>
<evidence type="ECO:0000256" key="3">
    <source>
        <dbReference type="ARBA" id="ARBA00023004"/>
    </source>
</evidence>
<comment type="caution">
    <text evidence="7">The sequence shown here is derived from an EMBL/GenBank/DDBJ whole genome shotgun (WGS) entry which is preliminary data.</text>
</comment>
<keyword evidence="3 4" id="KW-0408">Iron</keyword>
<dbReference type="SUPFAM" id="SSF46626">
    <property type="entry name" value="Cytochrome c"/>
    <property type="match status" value="1"/>
</dbReference>
<evidence type="ECO:0000259" key="6">
    <source>
        <dbReference type="PROSITE" id="PS51007"/>
    </source>
</evidence>
<dbReference type="Gene3D" id="1.10.760.10">
    <property type="entry name" value="Cytochrome c-like domain"/>
    <property type="match status" value="1"/>
</dbReference>
<evidence type="ECO:0000313" key="8">
    <source>
        <dbReference type="Proteomes" id="UP001157167"/>
    </source>
</evidence>
<keyword evidence="2 4" id="KW-0479">Metal-binding</keyword>
<keyword evidence="1 4" id="KW-0349">Heme</keyword>
<evidence type="ECO:0000256" key="4">
    <source>
        <dbReference type="PROSITE-ProRule" id="PRU00433"/>
    </source>
</evidence>
<dbReference type="EMBL" id="BSPX01000005">
    <property type="protein sequence ID" value="GLT21180.1"/>
    <property type="molecule type" value="Genomic_DNA"/>
</dbReference>
<evidence type="ECO:0000256" key="2">
    <source>
        <dbReference type="ARBA" id="ARBA00022723"/>
    </source>
</evidence>
<evidence type="ECO:0000313" key="7">
    <source>
        <dbReference type="EMBL" id="GLT21180.1"/>
    </source>
</evidence>
<keyword evidence="5" id="KW-0732">Signal</keyword>
<feature type="domain" description="Cytochrome c" evidence="6">
    <location>
        <begin position="27"/>
        <end position="115"/>
    </location>
</feature>
<dbReference type="InterPro" id="IPR009056">
    <property type="entry name" value="Cyt_c-like_dom"/>
</dbReference>
<dbReference type="Pfam" id="PF00034">
    <property type="entry name" value="Cytochrom_C"/>
    <property type="match status" value="1"/>
</dbReference>